<proteinExistence type="predicted"/>
<gene>
    <name evidence="1" type="ORF">F444_10439</name>
</gene>
<dbReference type="AlphaFoldDB" id="A0A081A461"/>
<dbReference type="OrthoDB" id="10509270at2759"/>
<sequence length="33" mass="3575">MGEYSFIPPSTASAKFGCIELRKRGLENSNASL</sequence>
<protein>
    <submittedName>
        <fullName evidence="1">Uncharacterized protein</fullName>
    </submittedName>
</protein>
<comment type="caution">
    <text evidence="1">The sequence shown here is derived from an EMBL/GenBank/DDBJ whole genome shotgun (WGS) entry which is preliminary data.</text>
</comment>
<evidence type="ECO:0000313" key="2">
    <source>
        <dbReference type="Proteomes" id="UP000028582"/>
    </source>
</evidence>
<accession>A0A081A461</accession>
<name>A0A081A461_PHYNI</name>
<evidence type="ECO:0000313" key="1">
    <source>
        <dbReference type="EMBL" id="ETO73672.1"/>
    </source>
</evidence>
<dbReference type="EMBL" id="ANJA01001856">
    <property type="protein sequence ID" value="ETO73672.1"/>
    <property type="molecule type" value="Genomic_DNA"/>
</dbReference>
<reference evidence="1 2" key="1">
    <citation type="submission" date="2013-11" db="EMBL/GenBank/DDBJ databases">
        <title>The Genome Sequence of Phytophthora parasitica P1976.</title>
        <authorList>
            <consortium name="The Broad Institute Genomics Platform"/>
            <person name="Russ C."/>
            <person name="Tyler B."/>
            <person name="Panabieres F."/>
            <person name="Shan W."/>
            <person name="Tripathy S."/>
            <person name="Grunwald N."/>
            <person name="Machado M."/>
            <person name="Johnson C.S."/>
            <person name="Walker B."/>
            <person name="Young S."/>
            <person name="Zeng Q."/>
            <person name="Gargeya S."/>
            <person name="Fitzgerald M."/>
            <person name="Haas B."/>
            <person name="Abouelleil A."/>
            <person name="Allen A.W."/>
            <person name="Alvarado L."/>
            <person name="Arachchi H.M."/>
            <person name="Berlin A.M."/>
            <person name="Chapman S.B."/>
            <person name="Gainer-Dewar J."/>
            <person name="Goldberg J."/>
            <person name="Griggs A."/>
            <person name="Gujja S."/>
            <person name="Hansen M."/>
            <person name="Howarth C."/>
            <person name="Imamovic A."/>
            <person name="Ireland A."/>
            <person name="Larimer J."/>
            <person name="McCowan C."/>
            <person name="Murphy C."/>
            <person name="Pearson M."/>
            <person name="Poon T.W."/>
            <person name="Priest M."/>
            <person name="Roberts A."/>
            <person name="Saif S."/>
            <person name="Shea T."/>
            <person name="Sisk P."/>
            <person name="Sykes S."/>
            <person name="Wortman J."/>
            <person name="Nusbaum C."/>
            <person name="Birren B."/>
        </authorList>
    </citation>
    <scope>NUCLEOTIDE SEQUENCE [LARGE SCALE GENOMIC DNA]</scope>
    <source>
        <strain evidence="1 2">P1976</strain>
    </source>
</reference>
<organism evidence="1 2">
    <name type="scientific">Phytophthora nicotianae P1976</name>
    <dbReference type="NCBI Taxonomy" id="1317066"/>
    <lineage>
        <taxon>Eukaryota</taxon>
        <taxon>Sar</taxon>
        <taxon>Stramenopiles</taxon>
        <taxon>Oomycota</taxon>
        <taxon>Peronosporomycetes</taxon>
        <taxon>Peronosporales</taxon>
        <taxon>Peronosporaceae</taxon>
        <taxon>Phytophthora</taxon>
    </lineage>
</organism>
<dbReference type="Proteomes" id="UP000028582">
    <property type="component" value="Unassembled WGS sequence"/>
</dbReference>